<proteinExistence type="predicted"/>
<dbReference type="AlphaFoldDB" id="A0A833E2W3"/>
<reference evidence="1" key="1">
    <citation type="journal article" date="2020" name="ISME J.">
        <title>Gammaproteobacteria mediating utilization of methyl-, sulfur- and petroleum organic compounds in deep ocean hydrothermal plumes.</title>
        <authorList>
            <person name="Zhou Z."/>
            <person name="Liu Y."/>
            <person name="Pan J."/>
            <person name="Cron B.R."/>
            <person name="Toner B.M."/>
            <person name="Anantharaman K."/>
            <person name="Breier J.A."/>
            <person name="Dick G.J."/>
            <person name="Li M."/>
        </authorList>
    </citation>
    <scope>NUCLEOTIDE SEQUENCE</scope>
    <source>
        <strain evidence="1">SZUA-1476</strain>
    </source>
</reference>
<comment type="caution">
    <text evidence="1">The sequence shown here is derived from an EMBL/GenBank/DDBJ whole genome shotgun (WGS) entry which is preliminary data.</text>
</comment>
<organism evidence="1 2">
    <name type="scientific">Thermococcus paralvinellae</name>
    <dbReference type="NCBI Taxonomy" id="582419"/>
    <lineage>
        <taxon>Archaea</taxon>
        <taxon>Methanobacteriati</taxon>
        <taxon>Methanobacteriota</taxon>
        <taxon>Thermococci</taxon>
        <taxon>Thermococcales</taxon>
        <taxon>Thermococcaceae</taxon>
        <taxon>Thermococcus</taxon>
    </lineage>
</organism>
<dbReference type="Proteomes" id="UP000653692">
    <property type="component" value="Unassembled WGS sequence"/>
</dbReference>
<evidence type="ECO:0000313" key="1">
    <source>
        <dbReference type="EMBL" id="HIP88714.1"/>
    </source>
</evidence>
<sequence length="214" mass="24318">MFFKPAGEEKKRVGLIEELSPLIGELEEGSMIAAITTDALAQAILQYSSLANALNSGITAYYLEPTNGFSLKLLSKLSENTENLFLGKIYTLDELSSALELVEDNSLIFVSNFSILERQSRENLIGMRRVVDEKGLFLILSHNTLEINELDLYPEFRRLFGIPELFEYLLVLRTNGYRRHYRMNISILKAPPEFIKNIGEHSVPIDEKAKLFLV</sequence>
<protein>
    <recommendedName>
        <fullName evidence="3">KaiC-like domain-containing protein</fullName>
    </recommendedName>
</protein>
<gene>
    <name evidence="1" type="ORF">EYH24_01830</name>
</gene>
<evidence type="ECO:0000313" key="2">
    <source>
        <dbReference type="Proteomes" id="UP000653692"/>
    </source>
</evidence>
<evidence type="ECO:0008006" key="3">
    <source>
        <dbReference type="Google" id="ProtNLM"/>
    </source>
</evidence>
<accession>A0A833E2W3</accession>
<dbReference type="EMBL" id="DQUR01000065">
    <property type="protein sequence ID" value="HIP88714.1"/>
    <property type="molecule type" value="Genomic_DNA"/>
</dbReference>
<name>A0A833E2W3_9EURY</name>